<proteinExistence type="predicted"/>
<name>A0A1P8Q275_9LACO</name>
<dbReference type="KEGG" id="lalw:BTM29_05035"/>
<keyword evidence="3" id="KW-0812">Transmembrane</keyword>
<evidence type="ECO:0000313" key="6">
    <source>
        <dbReference type="EMBL" id="APX71958.1"/>
    </source>
</evidence>
<evidence type="ECO:0000256" key="3">
    <source>
        <dbReference type="ARBA" id="ARBA00022692"/>
    </source>
</evidence>
<dbReference type="InterPro" id="IPR050833">
    <property type="entry name" value="Poly_Biosynth_Transport"/>
</dbReference>
<dbReference type="PANTHER" id="PTHR30250">
    <property type="entry name" value="PST FAMILY PREDICTED COLANIC ACID TRANSPORTER"/>
    <property type="match status" value="1"/>
</dbReference>
<dbReference type="RefSeq" id="WP_076614462.1">
    <property type="nucleotide sequence ID" value="NZ_CP019323.1"/>
</dbReference>
<dbReference type="Proteomes" id="UP000187499">
    <property type="component" value="Chromosome"/>
</dbReference>
<dbReference type="OrthoDB" id="9815702at2"/>
<evidence type="ECO:0000256" key="1">
    <source>
        <dbReference type="ARBA" id="ARBA00004651"/>
    </source>
</evidence>
<protein>
    <submittedName>
        <fullName evidence="6">Polysaccharide biosynthesis protein</fullName>
    </submittedName>
</protein>
<gene>
    <name evidence="6" type="ORF">BTM29_05035</name>
</gene>
<evidence type="ECO:0000256" key="4">
    <source>
        <dbReference type="ARBA" id="ARBA00022989"/>
    </source>
</evidence>
<dbReference type="GO" id="GO:0005886">
    <property type="term" value="C:plasma membrane"/>
    <property type="evidence" value="ECO:0007669"/>
    <property type="project" value="UniProtKB-SubCell"/>
</dbReference>
<sequence>MFKKTIVSNFFYQASYQVLLVILPLATVPIISKALGPSGIGIYNYVSSIVAYFVLVAGLGLSNYGVREIAVVRDNRYERSKMFWELQFFNLFFSGFTFIVYIIFSFFSSNSTLYIIQSLTIIGTIFDISWFFGGVEDFKLITIRNFIIKLASFLAIVLLIHSKSDLYIYFLIQSVSNLLSEMSLWVSIKKYIDWVPVTAREVYSHLKNALEFFIAKVAMTLYQNLTKTILGIMTSMSVVGYYSNSLTLVILSGSIINALNTVMIPRMSNLMNKKEDTIKILEKTIHFQLFVTIMTSFAIISISNSLVPWFFGVKFLEIRKIIPLLTPMLVFQSLQMSIAAQYLIPMNKMKGYNISVLFGAIASIISNIILIPVFQIYGAVVGITIGYMVICFLRISELVKTTNFRFNLISIFKYTISGIIAYYFVYFSTFGMKSTIITTALQGTIFVSVYMVFTYMIKCNPVFDFLKRR</sequence>
<reference evidence="7" key="1">
    <citation type="submission" date="2016-12" db="EMBL/GenBank/DDBJ databases">
        <authorList>
            <person name="Jung M.Y."/>
            <person name="Lee S.H."/>
        </authorList>
    </citation>
    <scope>NUCLEOTIDE SEQUENCE [LARGE SCALE GENOMIC DNA]</scope>
    <source>
        <strain evidence="7">WiKim39</strain>
    </source>
</reference>
<keyword evidence="4" id="KW-1133">Transmembrane helix</keyword>
<accession>A0A1P8Q275</accession>
<dbReference type="STRING" id="1847728.BTM29_05035"/>
<comment type="subcellular location">
    <subcellularLocation>
        <location evidence="1">Cell membrane</location>
        <topology evidence="1">Multi-pass membrane protein</topology>
    </subcellularLocation>
</comment>
<dbReference type="Pfam" id="PF01943">
    <property type="entry name" value="Polysacc_synt"/>
    <property type="match status" value="1"/>
</dbReference>
<dbReference type="PANTHER" id="PTHR30250:SF11">
    <property type="entry name" value="O-ANTIGEN TRANSPORTER-RELATED"/>
    <property type="match status" value="1"/>
</dbReference>
<keyword evidence="2" id="KW-1003">Cell membrane</keyword>
<organism evidence="6 7">
    <name type="scientific">Companilactobacillus allii</name>
    <dbReference type="NCBI Taxonomy" id="1847728"/>
    <lineage>
        <taxon>Bacteria</taxon>
        <taxon>Bacillati</taxon>
        <taxon>Bacillota</taxon>
        <taxon>Bacilli</taxon>
        <taxon>Lactobacillales</taxon>
        <taxon>Lactobacillaceae</taxon>
        <taxon>Companilactobacillus</taxon>
    </lineage>
</organism>
<evidence type="ECO:0000256" key="2">
    <source>
        <dbReference type="ARBA" id="ARBA00022475"/>
    </source>
</evidence>
<keyword evidence="5" id="KW-0472">Membrane</keyword>
<dbReference type="InterPro" id="IPR002797">
    <property type="entry name" value="Polysacc_synth"/>
</dbReference>
<dbReference type="EMBL" id="CP019323">
    <property type="protein sequence ID" value="APX71958.1"/>
    <property type="molecule type" value="Genomic_DNA"/>
</dbReference>
<evidence type="ECO:0000256" key="5">
    <source>
        <dbReference type="ARBA" id="ARBA00023136"/>
    </source>
</evidence>
<dbReference type="AlphaFoldDB" id="A0A1P8Q275"/>
<keyword evidence="7" id="KW-1185">Reference proteome</keyword>
<evidence type="ECO:0000313" key="7">
    <source>
        <dbReference type="Proteomes" id="UP000187499"/>
    </source>
</evidence>